<keyword evidence="1" id="KW-0788">Thiol protease</keyword>
<comment type="catalytic activity">
    <reaction evidence="1">
        <text>Thiol-dependent hydrolysis of ester, thioester, amide, peptide and isopeptide bonds formed by the C-terminal Gly of ubiquitin (a 76-residue protein attached to proteins as an intracellular targeting signal).</text>
        <dbReference type="EC" id="3.4.19.12"/>
    </reaction>
</comment>
<keyword evidence="1" id="KW-0645">Protease</keyword>
<dbReference type="GO" id="GO:0005634">
    <property type="term" value="C:nucleus"/>
    <property type="evidence" value="ECO:0007669"/>
    <property type="project" value="TreeGrafter"/>
</dbReference>
<evidence type="ECO:0000256" key="1">
    <source>
        <dbReference type="RuleBase" id="RU366025"/>
    </source>
</evidence>
<feature type="compositionally biased region" description="Low complexity" evidence="3">
    <location>
        <begin position="395"/>
        <end position="407"/>
    </location>
</feature>
<evidence type="ECO:0000313" key="6">
    <source>
        <dbReference type="Proteomes" id="UP001347796"/>
    </source>
</evidence>
<feature type="region of interest" description="Disordered" evidence="3">
    <location>
        <begin position="394"/>
        <end position="465"/>
    </location>
</feature>
<keyword evidence="1" id="KW-0833">Ubl conjugation pathway</keyword>
<proteinExistence type="inferred from homology"/>
<protein>
    <recommendedName>
        <fullName evidence="1">Ubiquitin carboxyl-terminal hydrolase</fullName>
        <ecNumber evidence="1">3.4.19.12</ecNumber>
    </recommendedName>
</protein>
<dbReference type="Proteomes" id="UP001347796">
    <property type="component" value="Unassembled WGS sequence"/>
</dbReference>
<dbReference type="Gene3D" id="3.90.70.10">
    <property type="entry name" value="Cysteine proteinases"/>
    <property type="match status" value="1"/>
</dbReference>
<dbReference type="GO" id="GO:0005829">
    <property type="term" value="C:cytosol"/>
    <property type="evidence" value="ECO:0007669"/>
    <property type="project" value="TreeGrafter"/>
</dbReference>
<dbReference type="CDD" id="cd02665">
    <property type="entry name" value="Peptidase_C19I"/>
    <property type="match status" value="1"/>
</dbReference>
<dbReference type="CDD" id="cd20485">
    <property type="entry name" value="USP25_USP28_C-like"/>
    <property type="match status" value="1"/>
</dbReference>
<comment type="similarity">
    <text evidence="1">Belongs to the peptidase C19 family.</text>
</comment>
<dbReference type="PROSITE" id="PS00973">
    <property type="entry name" value="USP_2"/>
    <property type="match status" value="1"/>
</dbReference>
<accession>A0AAN8J9Z1</accession>
<dbReference type="GO" id="GO:0016579">
    <property type="term" value="P:protein deubiquitination"/>
    <property type="evidence" value="ECO:0007669"/>
    <property type="project" value="InterPro"/>
</dbReference>
<feature type="domain" description="USP" evidence="4">
    <location>
        <begin position="86"/>
        <end position="582"/>
    </location>
</feature>
<dbReference type="EC" id="3.4.19.12" evidence="1"/>
<evidence type="ECO:0000256" key="3">
    <source>
        <dbReference type="SAM" id="MobiDB-lite"/>
    </source>
</evidence>
<gene>
    <name evidence="5" type="ORF">SNE40_017212</name>
</gene>
<dbReference type="InterPro" id="IPR050164">
    <property type="entry name" value="Peptidase_C19"/>
</dbReference>
<dbReference type="PANTHER" id="PTHR24006">
    <property type="entry name" value="UBIQUITIN CARBOXYL-TERMINAL HYDROLASE"/>
    <property type="match status" value="1"/>
</dbReference>
<keyword evidence="1" id="KW-0378">Hydrolase</keyword>
<dbReference type="GO" id="GO:0004843">
    <property type="term" value="F:cysteine-type deubiquitinase activity"/>
    <property type="evidence" value="ECO:0007669"/>
    <property type="project" value="UniProtKB-UniRule"/>
</dbReference>
<dbReference type="InterPro" id="IPR038765">
    <property type="entry name" value="Papain-like_cys_pep_sf"/>
</dbReference>
<dbReference type="PANTHER" id="PTHR24006:SF944">
    <property type="entry name" value="UBIQUITIN CARBOXYL-TERMINAL HYDROLASE"/>
    <property type="match status" value="1"/>
</dbReference>
<organism evidence="5 6">
    <name type="scientific">Patella caerulea</name>
    <name type="common">Rayed Mediterranean limpet</name>
    <dbReference type="NCBI Taxonomy" id="87958"/>
    <lineage>
        <taxon>Eukaryota</taxon>
        <taxon>Metazoa</taxon>
        <taxon>Spiralia</taxon>
        <taxon>Lophotrochozoa</taxon>
        <taxon>Mollusca</taxon>
        <taxon>Gastropoda</taxon>
        <taxon>Patellogastropoda</taxon>
        <taxon>Patelloidea</taxon>
        <taxon>Patellidae</taxon>
        <taxon>Patella</taxon>
    </lineage>
</organism>
<feature type="coiled-coil region" evidence="2">
    <location>
        <begin position="481"/>
        <end position="508"/>
    </location>
</feature>
<dbReference type="AlphaFoldDB" id="A0AAN8J9Z1"/>
<evidence type="ECO:0000259" key="4">
    <source>
        <dbReference type="PROSITE" id="PS50235"/>
    </source>
</evidence>
<dbReference type="PROSITE" id="PS50235">
    <property type="entry name" value="USP_3"/>
    <property type="match status" value="1"/>
</dbReference>
<evidence type="ECO:0000256" key="2">
    <source>
        <dbReference type="SAM" id="Coils"/>
    </source>
</evidence>
<dbReference type="InterPro" id="IPR001394">
    <property type="entry name" value="Peptidase_C19_UCH"/>
</dbReference>
<comment type="caution">
    <text evidence="5">The sequence shown here is derived from an EMBL/GenBank/DDBJ whole genome shotgun (WGS) entry which is preliminary data.</text>
</comment>
<keyword evidence="2" id="KW-0175">Coiled coil</keyword>
<name>A0AAN8J9Z1_PATCE</name>
<dbReference type="EMBL" id="JAZGQO010000011">
    <property type="protein sequence ID" value="KAK6173821.1"/>
    <property type="molecule type" value="Genomic_DNA"/>
</dbReference>
<dbReference type="InterPro" id="IPR028889">
    <property type="entry name" value="USP"/>
</dbReference>
<sequence>MIDSGVIDLTSEPADSEDIQKAIAASLHETPGILGGQVTKEEQDISRILEASLAESKAGTKRKRGDLWFVDPLNPHERKRSEKWPVGLKNVGNTCWFSAVIQSLFHLRQFRHLVLNFQFHQPTEAGVDGSPVDNRNLLFMKELRSLFGLLVGSSKKYVDPSKAVEILKEAFSSPTGGNDSQQDVSEFQHKLLEWLEDAFKVYKNKPSTSTSEESKSDCDKEIKSPVVDLFYGQFKAEGINEGKGFLNVETFGQFPLQVSGFRDIHESLEAATSPGEIEAVSSDVTQKSGQELWFTRLPPVLTFELSRFQFNQQLGRPEKIHNKIEFPQVIYMDRYMERNQSITRQRREDGKKLKEQLKLLKAKLDKFLRYGSGNKRVPLQDVLQYALEFAQSKGSSETTTATLSTSLNQDVDMESPRATVSSDNKASPRLPTCDLPDVAMSSYTRSPIRPPRTIDSVSSPSPRHVGESELKVLENCLHRWRTEVEMDVRELQENIASLEEKVSGMYSDETMMKFPYHLHAVLVHEGQAASGHYWAYIYDVIHEKWLKFNDITVTESSWEELEKEGVGGYHNASAYCLMYVDRSRLQYNDVASAQHLETMDCLPSDLSKMVTEDNRAFAKEIELWNEDQARKTAEAEAKAAAEKKMVKSQSTAYTQTSQLSGRPSLHVVHAQISSQETLKAVNNHIDLQLSPDKILIQSVNQELKRLSALGGEQVQQLLPQDDLRLKHMLIYMVFNRADIKLQQLTELEQFSYLKNLEQSEKGRAIRSAANEFVLRYQKDCSPELERRLEEWHNKYQLFREVVYLFVKGLEAFSKERFAEALPYIDQAWHYNSDCCANGKYEHFGVNRKMMAYFRRTCLQSLNTSATEQFESEEDISEALTLMNSLILPTLPALFTSGYAADVSAAEEMREKWCAFLGEQLSDSKIDKLQDFLSKLFEPPTEVKRQCSQHIRNSDLSDLYTRYKLIMDELHKSGELKKAVSC</sequence>
<dbReference type="PROSITE" id="PS00972">
    <property type="entry name" value="USP_1"/>
    <property type="match status" value="1"/>
</dbReference>
<dbReference type="Pfam" id="PF00443">
    <property type="entry name" value="UCH"/>
    <property type="match status" value="1"/>
</dbReference>
<dbReference type="InterPro" id="IPR018200">
    <property type="entry name" value="USP_CS"/>
</dbReference>
<dbReference type="SUPFAM" id="SSF54001">
    <property type="entry name" value="Cysteine proteinases"/>
    <property type="match status" value="1"/>
</dbReference>
<keyword evidence="6" id="KW-1185">Reference proteome</keyword>
<reference evidence="5 6" key="1">
    <citation type="submission" date="2024-01" db="EMBL/GenBank/DDBJ databases">
        <title>The genome of the rayed Mediterranean limpet Patella caerulea (Linnaeus, 1758).</title>
        <authorList>
            <person name="Anh-Thu Weber A."/>
            <person name="Halstead-Nussloch G."/>
        </authorList>
    </citation>
    <scope>NUCLEOTIDE SEQUENCE [LARGE SCALE GENOMIC DNA]</scope>
    <source>
        <strain evidence="5">AATW-2023a</strain>
        <tissue evidence="5">Whole specimen</tissue>
    </source>
</reference>
<evidence type="ECO:0000313" key="5">
    <source>
        <dbReference type="EMBL" id="KAK6173821.1"/>
    </source>
</evidence>
<dbReference type="GO" id="GO:0006508">
    <property type="term" value="P:proteolysis"/>
    <property type="evidence" value="ECO:0007669"/>
    <property type="project" value="UniProtKB-KW"/>
</dbReference>